<evidence type="ECO:0008006" key="4">
    <source>
        <dbReference type="Google" id="ProtNLM"/>
    </source>
</evidence>
<proteinExistence type="predicted"/>
<evidence type="ECO:0000313" key="3">
    <source>
        <dbReference type="Proteomes" id="UP001500121"/>
    </source>
</evidence>
<evidence type="ECO:0000256" key="1">
    <source>
        <dbReference type="SAM" id="Phobius"/>
    </source>
</evidence>
<sequence>MHRESGTARVVQPMSDRRAVVLVVAALTAIAGSAIAVSALVALHRPRWRGGDLGQEVDARGPLTAALVLGLLLAVAGAATVTALVRVQLQRCGGERTERSDGGRIVP</sequence>
<comment type="caution">
    <text evidence="2">The sequence shown here is derived from an EMBL/GenBank/DDBJ whole genome shotgun (WGS) entry which is preliminary data.</text>
</comment>
<dbReference type="Proteomes" id="UP001500121">
    <property type="component" value="Unassembled WGS sequence"/>
</dbReference>
<keyword evidence="3" id="KW-1185">Reference proteome</keyword>
<name>A0ABP8Z2B2_9MICO</name>
<reference evidence="3" key="1">
    <citation type="journal article" date="2019" name="Int. J. Syst. Evol. Microbiol.">
        <title>The Global Catalogue of Microorganisms (GCM) 10K type strain sequencing project: providing services to taxonomists for standard genome sequencing and annotation.</title>
        <authorList>
            <consortium name="The Broad Institute Genomics Platform"/>
            <consortium name="The Broad Institute Genome Sequencing Center for Infectious Disease"/>
            <person name="Wu L."/>
            <person name="Ma J."/>
        </authorList>
    </citation>
    <scope>NUCLEOTIDE SEQUENCE [LARGE SCALE GENOMIC DNA]</scope>
    <source>
        <strain evidence="3">JCM 19015</strain>
    </source>
</reference>
<evidence type="ECO:0000313" key="2">
    <source>
        <dbReference type="EMBL" id="GAA4744520.1"/>
    </source>
</evidence>
<accession>A0ABP8Z2B2</accession>
<feature type="transmembrane region" description="Helical" evidence="1">
    <location>
        <begin position="20"/>
        <end position="43"/>
    </location>
</feature>
<keyword evidence="1" id="KW-1133">Transmembrane helix</keyword>
<dbReference type="RefSeq" id="WP_345480467.1">
    <property type="nucleotide sequence ID" value="NZ_BAABLP010000002.1"/>
</dbReference>
<keyword evidence="1" id="KW-0472">Membrane</keyword>
<protein>
    <recommendedName>
        <fullName evidence="4">DUF4190 domain-containing protein</fullName>
    </recommendedName>
</protein>
<gene>
    <name evidence="2" type="ORF">GCM10025783_15250</name>
</gene>
<keyword evidence="1" id="KW-0812">Transmembrane</keyword>
<organism evidence="2 3">
    <name type="scientific">Amnibacterium soli</name>
    <dbReference type="NCBI Taxonomy" id="1282736"/>
    <lineage>
        <taxon>Bacteria</taxon>
        <taxon>Bacillati</taxon>
        <taxon>Actinomycetota</taxon>
        <taxon>Actinomycetes</taxon>
        <taxon>Micrococcales</taxon>
        <taxon>Microbacteriaceae</taxon>
        <taxon>Amnibacterium</taxon>
    </lineage>
</organism>
<feature type="transmembrane region" description="Helical" evidence="1">
    <location>
        <begin position="63"/>
        <end position="85"/>
    </location>
</feature>
<dbReference type="EMBL" id="BAABLP010000002">
    <property type="protein sequence ID" value="GAA4744520.1"/>
    <property type="molecule type" value="Genomic_DNA"/>
</dbReference>